<dbReference type="CDD" id="cd02966">
    <property type="entry name" value="TlpA_like_family"/>
    <property type="match status" value="1"/>
</dbReference>
<dbReference type="PANTHER" id="PTHR42852:SF13">
    <property type="entry name" value="PROTEIN DIPZ"/>
    <property type="match status" value="1"/>
</dbReference>
<feature type="domain" description="Thioredoxin" evidence="2">
    <location>
        <begin position="141"/>
        <end position="278"/>
    </location>
</feature>
<dbReference type="Pfam" id="PF08534">
    <property type="entry name" value="Redoxin"/>
    <property type="match status" value="1"/>
</dbReference>
<dbReference type="PANTHER" id="PTHR42852">
    <property type="entry name" value="THIOL:DISULFIDE INTERCHANGE PROTEIN DSBE"/>
    <property type="match status" value="1"/>
</dbReference>
<dbReference type="InterPro" id="IPR013740">
    <property type="entry name" value="Redoxin"/>
</dbReference>
<dbReference type="InterPro" id="IPR050553">
    <property type="entry name" value="Thioredoxin_ResA/DsbE_sf"/>
</dbReference>
<protein>
    <submittedName>
        <fullName evidence="3">Thiol-disulfide oxidoreductase ResA</fullName>
    </submittedName>
</protein>
<feature type="region of interest" description="Disordered" evidence="1">
    <location>
        <begin position="32"/>
        <end position="134"/>
    </location>
</feature>
<dbReference type="InterPro" id="IPR013766">
    <property type="entry name" value="Thioredoxin_domain"/>
</dbReference>
<evidence type="ECO:0000259" key="2">
    <source>
        <dbReference type="PROSITE" id="PS51352"/>
    </source>
</evidence>
<dbReference type="GO" id="GO:0016491">
    <property type="term" value="F:oxidoreductase activity"/>
    <property type="evidence" value="ECO:0007669"/>
    <property type="project" value="InterPro"/>
</dbReference>
<evidence type="ECO:0000256" key="1">
    <source>
        <dbReference type="SAM" id="MobiDB-lite"/>
    </source>
</evidence>
<evidence type="ECO:0000313" key="3">
    <source>
        <dbReference type="EMBL" id="VFU13906.1"/>
    </source>
</evidence>
<dbReference type="PROSITE" id="PS51257">
    <property type="entry name" value="PROKAR_LIPOPROTEIN"/>
    <property type="match status" value="1"/>
</dbReference>
<dbReference type="Gene3D" id="3.40.30.10">
    <property type="entry name" value="Glutaredoxin"/>
    <property type="match status" value="1"/>
</dbReference>
<dbReference type="InterPro" id="IPR036249">
    <property type="entry name" value="Thioredoxin-like_sf"/>
</dbReference>
<name>A0A485LZI5_9ZZZZ</name>
<dbReference type="EMBL" id="CAADRN010000151">
    <property type="protein sequence ID" value="VFU13906.1"/>
    <property type="molecule type" value="Genomic_DNA"/>
</dbReference>
<feature type="compositionally biased region" description="Low complexity" evidence="1">
    <location>
        <begin position="72"/>
        <end position="82"/>
    </location>
</feature>
<reference evidence="3" key="1">
    <citation type="submission" date="2019-03" db="EMBL/GenBank/DDBJ databases">
        <authorList>
            <person name="Hao L."/>
        </authorList>
    </citation>
    <scope>NUCLEOTIDE SEQUENCE</scope>
</reference>
<feature type="compositionally biased region" description="Polar residues" evidence="1">
    <location>
        <begin position="40"/>
        <end position="52"/>
    </location>
</feature>
<gene>
    <name evidence="3" type="primary">resA</name>
    <name evidence="3" type="ORF">SCFA_2340003</name>
</gene>
<proteinExistence type="predicted"/>
<dbReference type="AlphaFoldDB" id="A0A485LZI5"/>
<accession>A0A485LZI5</accession>
<dbReference type="PROSITE" id="PS51352">
    <property type="entry name" value="THIOREDOXIN_2"/>
    <property type="match status" value="1"/>
</dbReference>
<organism evidence="3">
    <name type="scientific">anaerobic digester metagenome</name>
    <dbReference type="NCBI Taxonomy" id="1263854"/>
    <lineage>
        <taxon>unclassified sequences</taxon>
        <taxon>metagenomes</taxon>
        <taxon>ecological metagenomes</taxon>
    </lineage>
</organism>
<dbReference type="SUPFAM" id="SSF52833">
    <property type="entry name" value="Thioredoxin-like"/>
    <property type="match status" value="1"/>
</dbReference>
<sequence>MAEKQNLSMEKSLKTWIILGLLVLGTALLSGCLGEKTSPEPANQQPDSSISAGRTAGAGEPAPQDPDPPAAPQEEPASAQSQLSPEPVNPEQQDTTPVPVSGDVTPVPQSSPPAAPEDEKEPPKNGPEAGAAPEKEKTYSFKAGDYFPPFSLSGLNGNTYNSEELFAANKVTLLNFWATYCGPCIREMPALEQLHQQYAGQGLGVTGIVLDSWQADTAGSMAAKLGTTYPHLLDDGRFARYFYAVPQTFLVDREGKTLSAATGARTLEQFAQMIQPHI</sequence>